<dbReference type="OrthoDB" id="778241at2759"/>
<organism evidence="1 2">
    <name type="scientific">Phaseolus vulgaris</name>
    <name type="common">Kidney bean</name>
    <name type="synonym">French bean</name>
    <dbReference type="NCBI Taxonomy" id="3885"/>
    <lineage>
        <taxon>Eukaryota</taxon>
        <taxon>Viridiplantae</taxon>
        <taxon>Streptophyta</taxon>
        <taxon>Embryophyta</taxon>
        <taxon>Tracheophyta</taxon>
        <taxon>Spermatophyta</taxon>
        <taxon>Magnoliopsida</taxon>
        <taxon>eudicotyledons</taxon>
        <taxon>Gunneridae</taxon>
        <taxon>Pentapetalae</taxon>
        <taxon>rosids</taxon>
        <taxon>fabids</taxon>
        <taxon>Fabales</taxon>
        <taxon>Fabaceae</taxon>
        <taxon>Papilionoideae</taxon>
        <taxon>50 kb inversion clade</taxon>
        <taxon>NPAAA clade</taxon>
        <taxon>indigoferoid/millettioid clade</taxon>
        <taxon>Phaseoleae</taxon>
        <taxon>Phaseolus</taxon>
    </lineage>
</organism>
<accession>V7AJ28</accession>
<dbReference type="InterPro" id="IPR012862">
    <property type="entry name" value="DUF1635"/>
</dbReference>
<dbReference type="eggNOG" id="ENOG502R3H5">
    <property type="taxonomic scope" value="Eukaryota"/>
</dbReference>
<dbReference type="SMR" id="V7AJ28"/>
<dbReference type="Pfam" id="PF07795">
    <property type="entry name" value="DUF1635"/>
    <property type="match status" value="1"/>
</dbReference>
<sequence>MEDLDSLIIYPEGEHELRQKLMDARLELETTKHLKTELFNLLKMAYQERDEARSDLVKLMNQLIPSSSNNLQNVFDIQNHFTFPPSAIRACTSITKSDNTLSHGSPQMEFLFDSSTEFTNINAVNPIDKMSNLNQNLIQNFNFSAPSVSMIPSVKPMCDPAAAVIDRLANERGLPQMGHLLQAVKDAGPLLNTLLLAGQLPTWVNPPPIEEIKVPPVAIKKCDVSSILKPNTFGEIENLLLKPRIPTLPYSSNALSTCSASMLNLAAQNTASWNNTWQLNSTSGVTSKTRQ</sequence>
<dbReference type="PANTHER" id="PTHR33431">
    <property type="entry name" value="ENABLED-LIKE PROTEIN (DUF1635)"/>
    <property type="match status" value="1"/>
</dbReference>
<evidence type="ECO:0000313" key="1">
    <source>
        <dbReference type="EMBL" id="ESW04106.1"/>
    </source>
</evidence>
<keyword evidence="2" id="KW-1185">Reference proteome</keyword>
<evidence type="ECO:0000313" key="2">
    <source>
        <dbReference type="Proteomes" id="UP000000226"/>
    </source>
</evidence>
<dbReference type="OMA" id="NMADSGN"/>
<protein>
    <submittedName>
        <fullName evidence="1">Uncharacterized protein</fullName>
    </submittedName>
</protein>
<dbReference type="STRING" id="3885.V7AJ28"/>
<dbReference type="PhylomeDB" id="V7AJ28"/>
<dbReference type="AlphaFoldDB" id="V7AJ28"/>
<dbReference type="Gramene" id="ESW04106">
    <property type="protein sequence ID" value="ESW04106"/>
    <property type="gene ID" value="PHAVU_011G067500g"/>
</dbReference>
<gene>
    <name evidence="1" type="ORF">PHAVU_011G067500g</name>
</gene>
<reference evidence="2" key="1">
    <citation type="journal article" date="2014" name="Nat. Genet.">
        <title>A reference genome for common bean and genome-wide analysis of dual domestications.</title>
        <authorList>
            <person name="Schmutz J."/>
            <person name="McClean P.E."/>
            <person name="Mamidi S."/>
            <person name="Wu G.A."/>
            <person name="Cannon S.B."/>
            <person name="Grimwood J."/>
            <person name="Jenkins J."/>
            <person name="Shu S."/>
            <person name="Song Q."/>
            <person name="Chavarro C."/>
            <person name="Torres-Torres M."/>
            <person name="Geffroy V."/>
            <person name="Moghaddam S.M."/>
            <person name="Gao D."/>
            <person name="Abernathy B."/>
            <person name="Barry K."/>
            <person name="Blair M."/>
            <person name="Brick M.A."/>
            <person name="Chovatia M."/>
            <person name="Gepts P."/>
            <person name="Goodstein D.M."/>
            <person name="Gonzales M."/>
            <person name="Hellsten U."/>
            <person name="Hyten D.L."/>
            <person name="Jia G."/>
            <person name="Kelly J.D."/>
            <person name="Kudrna D."/>
            <person name="Lee R."/>
            <person name="Richard M.M."/>
            <person name="Miklas P.N."/>
            <person name="Osorno J.M."/>
            <person name="Rodrigues J."/>
            <person name="Thareau V."/>
            <person name="Urrea C.A."/>
            <person name="Wang M."/>
            <person name="Yu Y."/>
            <person name="Zhang M."/>
            <person name="Wing R.A."/>
            <person name="Cregan P.B."/>
            <person name="Rokhsar D.S."/>
            <person name="Jackson S.A."/>
        </authorList>
    </citation>
    <scope>NUCLEOTIDE SEQUENCE [LARGE SCALE GENOMIC DNA]</scope>
    <source>
        <strain evidence="2">cv. G19833</strain>
    </source>
</reference>
<dbReference type="PANTHER" id="PTHR33431:SF12">
    <property type="entry name" value="HIGH MOBILITY GROUP BOX PROTEIN, PUTATIVE (DUF1635)-RELATED"/>
    <property type="match status" value="1"/>
</dbReference>
<name>V7AJ28_PHAVU</name>
<dbReference type="EMBL" id="CM002298">
    <property type="protein sequence ID" value="ESW04106.1"/>
    <property type="molecule type" value="Genomic_DNA"/>
</dbReference>
<proteinExistence type="predicted"/>
<dbReference type="Proteomes" id="UP000000226">
    <property type="component" value="Chromosome 11"/>
</dbReference>